<organism evidence="1 2">
    <name type="scientific">Tectimicrobiota bacterium</name>
    <dbReference type="NCBI Taxonomy" id="2528274"/>
    <lineage>
        <taxon>Bacteria</taxon>
        <taxon>Pseudomonadati</taxon>
        <taxon>Nitrospinota/Tectimicrobiota group</taxon>
        <taxon>Candidatus Tectimicrobiota</taxon>
    </lineage>
</organism>
<protein>
    <submittedName>
        <fullName evidence="1">(2Fe-2S) ferredoxin domain-containing protein</fullName>
    </submittedName>
</protein>
<dbReference type="Proteomes" id="UP000712673">
    <property type="component" value="Unassembled WGS sequence"/>
</dbReference>
<name>A0A938B2D1_UNCTE</name>
<evidence type="ECO:0000313" key="2">
    <source>
        <dbReference type="Proteomes" id="UP000712673"/>
    </source>
</evidence>
<dbReference type="AlphaFoldDB" id="A0A938B2D1"/>
<dbReference type="InterPro" id="IPR036249">
    <property type="entry name" value="Thioredoxin-like_sf"/>
</dbReference>
<dbReference type="CDD" id="cd02980">
    <property type="entry name" value="TRX_Fd_family"/>
    <property type="match status" value="1"/>
</dbReference>
<sequence>MTQRHQKTAADLAAVALGFVAQMQGSWTEEALGTLRAELARQGLTPTEDEMSAALTQAHEHFFAGPAHLLVCMGRPCHHRQKFDASEAAMRQGLDVSRVQLSTTECQGPCKQAPVATLRVGSRSTMFAQFVREADWQAVRGFAQRAAGAGTLLTARGTAEAFEFDPVHEHAPVSAVLRKLQFLLGHFAGEGKEVTRPEPFQKELLGSWEAGGRCIALRMGVTYALADGRKDTHNAFVAIGLNPETDGIEARAYTDGGAIHDFHLQLEGDMLLFTERPDVHAHRTARQARKVFRPTEYGFEERLEVDLGDGHFIPHYVIAMQRVTPTA</sequence>
<dbReference type="Gene3D" id="3.40.30.10">
    <property type="entry name" value="Glutaredoxin"/>
    <property type="match status" value="1"/>
</dbReference>
<proteinExistence type="predicted"/>
<evidence type="ECO:0000313" key="1">
    <source>
        <dbReference type="EMBL" id="MBM3225942.1"/>
    </source>
</evidence>
<reference evidence="1" key="1">
    <citation type="submission" date="2019-03" db="EMBL/GenBank/DDBJ databases">
        <title>Lake Tanganyika Metagenome-Assembled Genomes (MAGs).</title>
        <authorList>
            <person name="Tran P."/>
        </authorList>
    </citation>
    <scope>NUCLEOTIDE SEQUENCE</scope>
    <source>
        <strain evidence="1">K_DeepCast_65m_m2_066</strain>
    </source>
</reference>
<dbReference type="EMBL" id="VGLS01000733">
    <property type="protein sequence ID" value="MBM3225942.1"/>
    <property type="molecule type" value="Genomic_DNA"/>
</dbReference>
<accession>A0A938B2D1</accession>
<dbReference type="SUPFAM" id="SSF52833">
    <property type="entry name" value="Thioredoxin-like"/>
    <property type="match status" value="1"/>
</dbReference>
<comment type="caution">
    <text evidence="1">The sequence shown here is derived from an EMBL/GenBank/DDBJ whole genome shotgun (WGS) entry which is preliminary data.</text>
</comment>
<gene>
    <name evidence="1" type="ORF">FJZ47_19395</name>
</gene>